<dbReference type="EMBL" id="JAHZIK010000052">
    <property type="protein sequence ID" value="MBW7453224.1"/>
    <property type="molecule type" value="Genomic_DNA"/>
</dbReference>
<evidence type="ECO:0000313" key="2">
    <source>
        <dbReference type="EMBL" id="MBW7453224.1"/>
    </source>
</evidence>
<protein>
    <submittedName>
        <fullName evidence="2">DUF5519 family protein</fullName>
    </submittedName>
</protein>
<comment type="caution">
    <text evidence="2">The sequence shown here is derived from an EMBL/GenBank/DDBJ whole genome shotgun (WGS) entry which is preliminary data.</text>
</comment>
<evidence type="ECO:0000313" key="3">
    <source>
        <dbReference type="Proteomes" id="UP001519887"/>
    </source>
</evidence>
<organism evidence="2 3">
    <name type="scientific">Paenibacillus sepulcri</name>
    <dbReference type="NCBI Taxonomy" id="359917"/>
    <lineage>
        <taxon>Bacteria</taxon>
        <taxon>Bacillati</taxon>
        <taxon>Bacillota</taxon>
        <taxon>Bacilli</taxon>
        <taxon>Bacillales</taxon>
        <taxon>Paenibacillaceae</taxon>
        <taxon>Paenibacillus</taxon>
    </lineage>
</organism>
<feature type="domain" description="Luciferase" evidence="1">
    <location>
        <begin position="35"/>
        <end position="96"/>
    </location>
</feature>
<dbReference type="InterPro" id="IPR040841">
    <property type="entry name" value="Luciferase_dom"/>
</dbReference>
<dbReference type="RefSeq" id="WP_210046859.1">
    <property type="nucleotide sequence ID" value="NZ_JBHLVU010000020.1"/>
</dbReference>
<gene>
    <name evidence="2" type="ORF">K0U00_04145</name>
</gene>
<proteinExistence type="predicted"/>
<dbReference type="Pfam" id="PF17648">
    <property type="entry name" value="Luciferase"/>
    <property type="match status" value="1"/>
</dbReference>
<keyword evidence="3" id="KW-1185">Reference proteome</keyword>
<evidence type="ECO:0000259" key="1">
    <source>
        <dbReference type="Pfam" id="PF17648"/>
    </source>
</evidence>
<reference evidence="2 3" key="1">
    <citation type="submission" date="2021-07" db="EMBL/GenBank/DDBJ databases">
        <title>Paenibacillus radiodurans sp. nov., isolated from the southeastern edge of Tengger Desert.</title>
        <authorList>
            <person name="Zhang G."/>
        </authorList>
    </citation>
    <scope>NUCLEOTIDE SEQUENCE [LARGE SCALE GENOMIC DNA]</scope>
    <source>
        <strain evidence="2 3">CCM 7311</strain>
    </source>
</reference>
<accession>A0ABS7BX34</accession>
<dbReference type="Proteomes" id="UP001519887">
    <property type="component" value="Unassembled WGS sequence"/>
</dbReference>
<name>A0ABS7BX34_9BACL</name>
<sequence>MSASEKAGLTDELLSWAGVTVQPHRFGGIEFQLEGKEIGHLHDDRLFDLLLPKAERDVWIRAGKAEPHHIYPESGWISIYMRTEEDIAHAIEIARAKYERMIRRGMES</sequence>